<keyword evidence="2" id="KW-1185">Reference proteome</keyword>
<accession>A0ABN0C8M2</accession>
<dbReference type="EMBL" id="ADZU01000003">
    <property type="protein sequence ID" value="EFS93588.1"/>
    <property type="molecule type" value="Genomic_DNA"/>
</dbReference>
<sequence length="45" mass="5176">MVRYTGSCGYYKANSNDGMEKPIGVRWINEGFREDAWLSKCDDVI</sequence>
<protein>
    <submittedName>
        <fullName evidence="1">Uncharacterized protein</fullName>
    </submittedName>
</protein>
<evidence type="ECO:0000313" key="2">
    <source>
        <dbReference type="Proteomes" id="UP000003179"/>
    </source>
</evidence>
<organism evidence="1 2">
    <name type="scientific">Cutibacterium modestum HL044PA1</name>
    <dbReference type="NCBI Taxonomy" id="765109"/>
    <lineage>
        <taxon>Bacteria</taxon>
        <taxon>Bacillati</taxon>
        <taxon>Actinomycetota</taxon>
        <taxon>Actinomycetes</taxon>
        <taxon>Propionibacteriales</taxon>
        <taxon>Propionibacteriaceae</taxon>
        <taxon>Cutibacterium</taxon>
        <taxon>Cutibacterium modestum</taxon>
    </lineage>
</organism>
<comment type="caution">
    <text evidence="1">The sequence shown here is derived from an EMBL/GenBank/DDBJ whole genome shotgun (WGS) entry which is preliminary data.</text>
</comment>
<evidence type="ECO:0000313" key="1">
    <source>
        <dbReference type="EMBL" id="EFS93588.1"/>
    </source>
</evidence>
<dbReference type="Proteomes" id="UP000003179">
    <property type="component" value="Unassembled WGS sequence"/>
</dbReference>
<gene>
    <name evidence="1" type="ORF">HMPREF9607_00042</name>
</gene>
<reference evidence="1" key="1">
    <citation type="submission" date="2010-08" db="EMBL/GenBank/DDBJ databases">
        <authorList>
            <person name="Weinstock G."/>
            <person name="Sodergren E."/>
            <person name="Clifton S."/>
            <person name="Fulton L."/>
            <person name="Fulton B."/>
            <person name="Courtney L."/>
            <person name="Fronick C."/>
            <person name="Harrison M."/>
            <person name="Strong C."/>
            <person name="Farmer C."/>
            <person name="Delahaunty K."/>
            <person name="Markovic C."/>
            <person name="Hall O."/>
            <person name="Minx P."/>
            <person name="Tomlinson C."/>
            <person name="Mitreva M."/>
            <person name="Hou S."/>
            <person name="Chen J."/>
            <person name="Wollam A."/>
            <person name="Pepin K.H."/>
            <person name="Johnson M."/>
            <person name="Bhonagiri V."/>
            <person name="Zhang X."/>
            <person name="Suruliraj S."/>
            <person name="Warren W."/>
            <person name="Chinwalla A."/>
            <person name="Mardis E.R."/>
            <person name="Wilson R.K."/>
        </authorList>
    </citation>
    <scope>NUCLEOTIDE SEQUENCE [LARGE SCALE GENOMIC DNA]</scope>
    <source>
        <strain evidence="1">HL044PA1</strain>
    </source>
</reference>
<proteinExistence type="predicted"/>
<name>A0ABN0C8M2_9ACTN</name>